<name>A0A6L9SNI8_9BIFI</name>
<dbReference type="AlphaFoldDB" id="A0A6L9SNI8"/>
<dbReference type="RefSeq" id="WP_156341669.1">
    <property type="nucleotide sequence ID" value="NZ_CACRSP010000014.1"/>
</dbReference>
<sequence>MSITIADSLANPHIVCMSEHHAQPEGPSHALIHGQLRDGTPIVDDAAQEDAHEPYAPGARGKFQPPEGQWTKTSLIEKIKHEAQRRQRAKTPPLSSMNPWADLATVMTDDDQGGTNDIE</sequence>
<organism evidence="2">
    <name type="scientific">Bifidobacterium dentium</name>
    <dbReference type="NCBI Taxonomy" id="1689"/>
    <lineage>
        <taxon>Bacteria</taxon>
        <taxon>Bacillati</taxon>
        <taxon>Actinomycetota</taxon>
        <taxon>Actinomycetes</taxon>
        <taxon>Bifidobacteriales</taxon>
        <taxon>Bifidobacteriaceae</taxon>
        <taxon>Bifidobacterium</taxon>
    </lineage>
</organism>
<evidence type="ECO:0000313" key="2">
    <source>
        <dbReference type="EMBL" id="VYT17707.1"/>
    </source>
</evidence>
<dbReference type="EMBL" id="CACRSP010000014">
    <property type="protein sequence ID" value="VYT17707.1"/>
    <property type="molecule type" value="Genomic_DNA"/>
</dbReference>
<proteinExistence type="predicted"/>
<gene>
    <name evidence="2" type="ORF">BDLFYP24_00402</name>
</gene>
<protein>
    <submittedName>
        <fullName evidence="2">Uncharacterized protein</fullName>
    </submittedName>
</protein>
<evidence type="ECO:0000256" key="1">
    <source>
        <dbReference type="SAM" id="MobiDB-lite"/>
    </source>
</evidence>
<feature type="region of interest" description="Disordered" evidence="1">
    <location>
        <begin position="81"/>
        <end position="101"/>
    </location>
</feature>
<reference evidence="2" key="1">
    <citation type="submission" date="2019-11" db="EMBL/GenBank/DDBJ databases">
        <authorList>
            <person name="Feng L."/>
        </authorList>
    </citation>
    <scope>NUCLEOTIDE SEQUENCE</scope>
    <source>
        <strain evidence="2">BdentiumLFYP24</strain>
    </source>
</reference>
<accession>A0A6L9SNI8</accession>